<dbReference type="AlphaFoldDB" id="A0A438DZT8"/>
<dbReference type="Proteomes" id="UP000288805">
    <property type="component" value="Unassembled WGS sequence"/>
</dbReference>
<accession>A0A438DZT8</accession>
<reference evidence="1 2" key="1">
    <citation type="journal article" date="2018" name="PLoS Genet.">
        <title>Population sequencing reveals clonal diversity and ancestral inbreeding in the grapevine cultivar Chardonnay.</title>
        <authorList>
            <person name="Roach M.J."/>
            <person name="Johnson D.L."/>
            <person name="Bohlmann J."/>
            <person name="van Vuuren H.J."/>
            <person name="Jones S.J."/>
            <person name="Pretorius I.S."/>
            <person name="Schmidt S.A."/>
            <person name="Borneman A.R."/>
        </authorList>
    </citation>
    <scope>NUCLEOTIDE SEQUENCE [LARGE SCALE GENOMIC DNA]</scope>
    <source>
        <strain evidence="2">cv. Chardonnay</strain>
        <tissue evidence="1">Leaf</tissue>
    </source>
</reference>
<gene>
    <name evidence="1" type="ORF">CK203_076961</name>
</gene>
<dbReference type="EMBL" id="QGNW01001448">
    <property type="protein sequence ID" value="RVW40907.1"/>
    <property type="molecule type" value="Genomic_DNA"/>
</dbReference>
<comment type="caution">
    <text evidence="1">The sequence shown here is derived from an EMBL/GenBank/DDBJ whole genome shotgun (WGS) entry which is preliminary data.</text>
</comment>
<organism evidence="1 2">
    <name type="scientific">Vitis vinifera</name>
    <name type="common">Grape</name>
    <dbReference type="NCBI Taxonomy" id="29760"/>
    <lineage>
        <taxon>Eukaryota</taxon>
        <taxon>Viridiplantae</taxon>
        <taxon>Streptophyta</taxon>
        <taxon>Embryophyta</taxon>
        <taxon>Tracheophyta</taxon>
        <taxon>Spermatophyta</taxon>
        <taxon>Magnoliopsida</taxon>
        <taxon>eudicotyledons</taxon>
        <taxon>Gunneridae</taxon>
        <taxon>Pentapetalae</taxon>
        <taxon>rosids</taxon>
        <taxon>Vitales</taxon>
        <taxon>Vitaceae</taxon>
        <taxon>Viteae</taxon>
        <taxon>Vitis</taxon>
    </lineage>
</organism>
<evidence type="ECO:0000313" key="1">
    <source>
        <dbReference type="EMBL" id="RVW40907.1"/>
    </source>
</evidence>
<sequence length="187" mass="20977">MSLSQALRKLTEGLVHLGQSSVTTNPLLAHTTHAVPPSADDIHFLDFAELDDHDHIHMLSWDDSEPELIVSDRIYEIGRVTLGPRMPTTFRLLSHYSVQMSVLQQPSPTAARPLEGTSTPNEVRRDDDEILRLLQSTQARISIWSLLASSSTYQDALIQTLSQIRVEITTTPEWLIHMVTAGRELFA</sequence>
<name>A0A438DZT8_VITVI</name>
<protein>
    <submittedName>
        <fullName evidence="1">Uncharacterized protein</fullName>
    </submittedName>
</protein>
<proteinExistence type="predicted"/>
<evidence type="ECO:0000313" key="2">
    <source>
        <dbReference type="Proteomes" id="UP000288805"/>
    </source>
</evidence>